<dbReference type="InterPro" id="IPR000639">
    <property type="entry name" value="Epox_hydrolase-like"/>
</dbReference>
<evidence type="ECO:0000313" key="3">
    <source>
        <dbReference type="EMBL" id="SEG63494.1"/>
    </source>
</evidence>
<dbReference type="SUPFAM" id="SSF53474">
    <property type="entry name" value="alpha/beta-Hydrolases"/>
    <property type="match status" value="1"/>
</dbReference>
<dbReference type="Pfam" id="PF00561">
    <property type="entry name" value="Abhydrolase_1"/>
    <property type="match status" value="1"/>
</dbReference>
<feature type="domain" description="AB hydrolase-1" evidence="2">
    <location>
        <begin position="89"/>
        <end position="361"/>
    </location>
</feature>
<proteinExistence type="predicted"/>
<name>A0A1H6BS14_9BACT</name>
<dbReference type="InterPro" id="IPR000073">
    <property type="entry name" value="AB_hydrolase_1"/>
</dbReference>
<protein>
    <submittedName>
        <fullName evidence="3">Pimeloyl-ACP methyl ester carboxylesterase</fullName>
    </submittedName>
</protein>
<dbReference type="GO" id="GO:0016787">
    <property type="term" value="F:hydrolase activity"/>
    <property type="evidence" value="ECO:0007669"/>
    <property type="project" value="UniProtKB-KW"/>
</dbReference>
<dbReference type="PRINTS" id="PR00111">
    <property type="entry name" value="ABHYDROLASE"/>
</dbReference>
<evidence type="ECO:0000313" key="4">
    <source>
        <dbReference type="Proteomes" id="UP000236728"/>
    </source>
</evidence>
<sequence length="380" mass="41740">MNGDKMNLSMRSGESRLTPRCTEECQSARVSSISRRSFLANSAVVGRGRLFGRAATASTLARMDTTPVKAFDVATNGISLHVTEQGEGPAVLFCHGFPDTSYTWRRQMKAVASAGYRAIAPDMRGYGRSSAPADPNLYTPLHTAGDSVGLLDALNIESAVIVGHDWGATHAWNAALMRPDRFKAVFCMSVPYVPRGDVSVFERMRQAGHQNDFYMFEQIKPEADQIWADASVTIPGMLYWASGSAPFETRWNPMDPARSLHRPAPGPLPSWADPDYVGHNITEFQRTGFHGALNYYRAAEPYFYLSAAWKGARVSQPSLYISGKADGLAALYPPFDKLRPALPGLVGNLEIDNVGHWVQHEASAEVNEQLVTFLRTVNPV</sequence>
<organism evidence="3 4">
    <name type="scientific">Bryocella elongata</name>
    <dbReference type="NCBI Taxonomy" id="863522"/>
    <lineage>
        <taxon>Bacteria</taxon>
        <taxon>Pseudomonadati</taxon>
        <taxon>Acidobacteriota</taxon>
        <taxon>Terriglobia</taxon>
        <taxon>Terriglobales</taxon>
        <taxon>Acidobacteriaceae</taxon>
        <taxon>Bryocella</taxon>
    </lineage>
</organism>
<dbReference type="Gene3D" id="3.40.50.1820">
    <property type="entry name" value="alpha/beta hydrolase"/>
    <property type="match status" value="1"/>
</dbReference>
<dbReference type="InterPro" id="IPR029058">
    <property type="entry name" value="AB_hydrolase_fold"/>
</dbReference>
<accession>A0A1H6BS14</accession>
<keyword evidence="1" id="KW-0378">Hydrolase</keyword>
<evidence type="ECO:0000256" key="1">
    <source>
        <dbReference type="ARBA" id="ARBA00022801"/>
    </source>
</evidence>
<dbReference type="PRINTS" id="PR00412">
    <property type="entry name" value="EPOXHYDRLASE"/>
</dbReference>
<dbReference type="AlphaFoldDB" id="A0A1H6BS14"/>
<reference evidence="3 4" key="1">
    <citation type="submission" date="2016-10" db="EMBL/GenBank/DDBJ databases">
        <authorList>
            <person name="de Groot N.N."/>
        </authorList>
    </citation>
    <scope>NUCLEOTIDE SEQUENCE [LARGE SCALE GENOMIC DNA]</scope>
    <source>
        <strain evidence="3 4">DSM 22489</strain>
    </source>
</reference>
<keyword evidence="4" id="KW-1185">Reference proteome</keyword>
<dbReference type="PANTHER" id="PTHR43329">
    <property type="entry name" value="EPOXIDE HYDROLASE"/>
    <property type="match status" value="1"/>
</dbReference>
<gene>
    <name evidence="3" type="ORF">SAMN05421819_3982</name>
</gene>
<dbReference type="EMBL" id="FNVA01000007">
    <property type="protein sequence ID" value="SEG63494.1"/>
    <property type="molecule type" value="Genomic_DNA"/>
</dbReference>
<evidence type="ECO:0000259" key="2">
    <source>
        <dbReference type="Pfam" id="PF00561"/>
    </source>
</evidence>
<dbReference type="Proteomes" id="UP000236728">
    <property type="component" value="Unassembled WGS sequence"/>
</dbReference>